<reference evidence="2 3" key="1">
    <citation type="submission" date="2014-04" db="EMBL/GenBank/DDBJ databases">
        <authorList>
            <consortium name="DOE Joint Genome Institute"/>
            <person name="Kuo A."/>
            <person name="Kohler A."/>
            <person name="Jargeat P."/>
            <person name="Nagy L.G."/>
            <person name="Floudas D."/>
            <person name="Copeland A."/>
            <person name="Barry K.W."/>
            <person name="Cichocki N."/>
            <person name="Veneault-Fourrey C."/>
            <person name="LaButti K."/>
            <person name="Lindquist E.A."/>
            <person name="Lipzen A."/>
            <person name="Lundell T."/>
            <person name="Morin E."/>
            <person name="Murat C."/>
            <person name="Sun H."/>
            <person name="Tunlid A."/>
            <person name="Henrissat B."/>
            <person name="Grigoriev I.V."/>
            <person name="Hibbett D.S."/>
            <person name="Martin F."/>
            <person name="Nordberg H.P."/>
            <person name="Cantor M.N."/>
            <person name="Hua S.X."/>
        </authorList>
    </citation>
    <scope>NUCLEOTIDE SEQUENCE [LARGE SCALE GENOMIC DNA]</scope>
    <source>
        <strain evidence="2 3">Ve08.2h10</strain>
    </source>
</reference>
<dbReference type="OrthoDB" id="3220614at2759"/>
<reference evidence="3" key="2">
    <citation type="submission" date="2015-01" db="EMBL/GenBank/DDBJ databases">
        <title>Evolutionary Origins and Diversification of the Mycorrhizal Mutualists.</title>
        <authorList>
            <consortium name="DOE Joint Genome Institute"/>
            <consortium name="Mycorrhizal Genomics Consortium"/>
            <person name="Kohler A."/>
            <person name="Kuo A."/>
            <person name="Nagy L.G."/>
            <person name="Floudas D."/>
            <person name="Copeland A."/>
            <person name="Barry K.W."/>
            <person name="Cichocki N."/>
            <person name="Veneault-Fourrey C."/>
            <person name="LaButti K."/>
            <person name="Lindquist E.A."/>
            <person name="Lipzen A."/>
            <person name="Lundell T."/>
            <person name="Morin E."/>
            <person name="Murat C."/>
            <person name="Riley R."/>
            <person name="Ohm R."/>
            <person name="Sun H."/>
            <person name="Tunlid A."/>
            <person name="Henrissat B."/>
            <person name="Grigoriev I.V."/>
            <person name="Hibbett D.S."/>
            <person name="Martin F."/>
        </authorList>
    </citation>
    <scope>NUCLEOTIDE SEQUENCE [LARGE SCALE GENOMIC DNA]</scope>
    <source>
        <strain evidence="3">Ve08.2h10</strain>
    </source>
</reference>
<keyword evidence="3" id="KW-1185">Reference proteome</keyword>
<dbReference type="Pfam" id="PF20414">
    <property type="entry name" value="DUF6698"/>
    <property type="match status" value="1"/>
</dbReference>
<gene>
    <name evidence="2" type="ORF">PAXRUDRAFT_37048</name>
</gene>
<protein>
    <submittedName>
        <fullName evidence="2">Uncharacterized protein</fullName>
    </submittedName>
</protein>
<dbReference type="AlphaFoldDB" id="A0A0D0CT49"/>
<evidence type="ECO:0000256" key="1">
    <source>
        <dbReference type="SAM" id="MobiDB-lite"/>
    </source>
</evidence>
<evidence type="ECO:0000313" key="2">
    <source>
        <dbReference type="EMBL" id="KIK74186.1"/>
    </source>
</evidence>
<dbReference type="HOGENOM" id="CLU_035918_5_0_1"/>
<name>A0A0D0CT49_9AGAM</name>
<dbReference type="InParanoid" id="A0A0D0CT49"/>
<evidence type="ECO:0000313" key="3">
    <source>
        <dbReference type="Proteomes" id="UP000054538"/>
    </source>
</evidence>
<organism evidence="2 3">
    <name type="scientific">Paxillus rubicundulus Ve08.2h10</name>
    <dbReference type="NCBI Taxonomy" id="930991"/>
    <lineage>
        <taxon>Eukaryota</taxon>
        <taxon>Fungi</taxon>
        <taxon>Dikarya</taxon>
        <taxon>Basidiomycota</taxon>
        <taxon>Agaricomycotina</taxon>
        <taxon>Agaricomycetes</taxon>
        <taxon>Agaricomycetidae</taxon>
        <taxon>Boletales</taxon>
        <taxon>Paxilineae</taxon>
        <taxon>Paxillaceae</taxon>
        <taxon>Paxillus</taxon>
    </lineage>
</organism>
<feature type="region of interest" description="Disordered" evidence="1">
    <location>
        <begin position="75"/>
        <end position="94"/>
    </location>
</feature>
<dbReference type="InterPro" id="IPR046521">
    <property type="entry name" value="DUF6698"/>
</dbReference>
<dbReference type="EMBL" id="KN829094">
    <property type="protein sequence ID" value="KIK74186.1"/>
    <property type="molecule type" value="Genomic_DNA"/>
</dbReference>
<accession>A0A0D0CT49</accession>
<proteinExistence type="predicted"/>
<dbReference type="Proteomes" id="UP000054538">
    <property type="component" value="Unassembled WGS sequence"/>
</dbReference>
<sequence>MRCDGKPVLDKQNKTGCGFYHDATGRLLCPVDYDWNNTHLVYMKEKYDPENPSKGLFKNDLLVKTFKYIFTSPSSTDTPDHDDDDTVGQARKRHKKVSERHTCSHVASLLGMKAVGPRTIAYVAVQLHFALSSCGSWRIVDEDFDYEQFYNNIIMFFEGAETPEEKDEIKDLLLWWNR</sequence>